<dbReference type="InterPro" id="IPR022156">
    <property type="entry name" value="Uncharacterised_YfbK_N"/>
</dbReference>
<gene>
    <name evidence="4" type="ORF">Pan181_05510</name>
</gene>
<dbReference type="Proteomes" id="UP000315750">
    <property type="component" value="Chromosome"/>
</dbReference>
<feature type="region of interest" description="Disordered" evidence="1">
    <location>
        <begin position="518"/>
        <end position="604"/>
    </location>
</feature>
<dbReference type="OrthoDB" id="9805121at2"/>
<feature type="compositionally biased region" description="Polar residues" evidence="1">
    <location>
        <begin position="582"/>
        <end position="591"/>
    </location>
</feature>
<feature type="compositionally biased region" description="Acidic residues" evidence="1">
    <location>
        <begin position="528"/>
        <end position="537"/>
    </location>
</feature>
<dbReference type="SMART" id="SM00327">
    <property type="entry name" value="VWA"/>
    <property type="match status" value="1"/>
</dbReference>
<keyword evidence="5" id="KW-1185">Reference proteome</keyword>
<dbReference type="Pfam" id="PF12450">
    <property type="entry name" value="vWF_A"/>
    <property type="match status" value="1"/>
</dbReference>
<feature type="region of interest" description="Disordered" evidence="1">
    <location>
        <begin position="90"/>
        <end position="134"/>
    </location>
</feature>
<feature type="compositionally biased region" description="Acidic residues" evidence="1">
    <location>
        <begin position="1020"/>
        <end position="1037"/>
    </location>
</feature>
<feature type="region of interest" description="Disordered" evidence="1">
    <location>
        <begin position="423"/>
        <end position="452"/>
    </location>
</feature>
<feature type="domain" description="VWFA" evidence="3">
    <location>
        <begin position="645"/>
        <end position="824"/>
    </location>
</feature>
<dbReference type="SUPFAM" id="SSF53300">
    <property type="entry name" value="vWA-like"/>
    <property type="match status" value="1"/>
</dbReference>
<evidence type="ECO:0000313" key="5">
    <source>
        <dbReference type="Proteomes" id="UP000315750"/>
    </source>
</evidence>
<dbReference type="PANTHER" id="PTHR10579:SF43">
    <property type="entry name" value="ZINC FINGER (C3HC4-TYPE RING FINGER) FAMILY PROTEIN"/>
    <property type="match status" value="1"/>
</dbReference>
<feature type="region of interest" description="Disordered" evidence="1">
    <location>
        <begin position="1011"/>
        <end position="1046"/>
    </location>
</feature>
<keyword evidence="2" id="KW-1133">Transmembrane helix</keyword>
<organism evidence="4 5">
    <name type="scientific">Aeoliella mucimassa</name>
    <dbReference type="NCBI Taxonomy" id="2527972"/>
    <lineage>
        <taxon>Bacteria</taxon>
        <taxon>Pseudomonadati</taxon>
        <taxon>Planctomycetota</taxon>
        <taxon>Planctomycetia</taxon>
        <taxon>Pirellulales</taxon>
        <taxon>Lacipirellulaceae</taxon>
        <taxon>Aeoliella</taxon>
    </lineage>
</organism>
<dbReference type="RefSeq" id="WP_145245359.1">
    <property type="nucleotide sequence ID" value="NZ_CP036278.1"/>
</dbReference>
<dbReference type="PROSITE" id="PS50234">
    <property type="entry name" value="VWFA"/>
    <property type="match status" value="1"/>
</dbReference>
<name>A0A518AI14_9BACT</name>
<dbReference type="AlphaFoldDB" id="A0A518AI14"/>
<dbReference type="KEGG" id="amuc:Pan181_05510"/>
<keyword evidence="2" id="KW-0472">Membrane</keyword>
<feature type="region of interest" description="Disordered" evidence="1">
    <location>
        <begin position="266"/>
        <end position="297"/>
    </location>
</feature>
<feature type="compositionally biased region" description="Polar residues" evidence="1">
    <location>
        <begin position="178"/>
        <end position="188"/>
    </location>
</feature>
<dbReference type="EMBL" id="CP036278">
    <property type="protein sequence ID" value="QDU54370.1"/>
    <property type="molecule type" value="Genomic_DNA"/>
</dbReference>
<dbReference type="Pfam" id="PF00092">
    <property type="entry name" value="VWA"/>
    <property type="match status" value="1"/>
</dbReference>
<dbReference type="InterPro" id="IPR051266">
    <property type="entry name" value="CLCR"/>
</dbReference>
<feature type="region of interest" description="Disordered" evidence="1">
    <location>
        <begin position="315"/>
        <end position="341"/>
    </location>
</feature>
<feature type="region of interest" description="Disordered" evidence="1">
    <location>
        <begin position="178"/>
        <end position="197"/>
    </location>
</feature>
<protein>
    <submittedName>
        <fullName evidence="4">von Willebrand factor</fullName>
    </submittedName>
</protein>
<evidence type="ECO:0000313" key="4">
    <source>
        <dbReference type="EMBL" id="QDU54370.1"/>
    </source>
</evidence>
<keyword evidence="2" id="KW-0812">Transmembrane</keyword>
<dbReference type="InterPro" id="IPR002035">
    <property type="entry name" value="VWF_A"/>
</dbReference>
<accession>A0A518AI14</accession>
<feature type="transmembrane region" description="Helical" evidence="2">
    <location>
        <begin position="64"/>
        <end position="84"/>
    </location>
</feature>
<evidence type="ECO:0000256" key="1">
    <source>
        <dbReference type="SAM" id="MobiDB-lite"/>
    </source>
</evidence>
<reference evidence="4 5" key="1">
    <citation type="submission" date="2019-02" db="EMBL/GenBank/DDBJ databases">
        <title>Deep-cultivation of Planctomycetes and their phenomic and genomic characterization uncovers novel biology.</title>
        <authorList>
            <person name="Wiegand S."/>
            <person name="Jogler M."/>
            <person name="Boedeker C."/>
            <person name="Pinto D."/>
            <person name="Vollmers J."/>
            <person name="Rivas-Marin E."/>
            <person name="Kohn T."/>
            <person name="Peeters S.H."/>
            <person name="Heuer A."/>
            <person name="Rast P."/>
            <person name="Oberbeckmann S."/>
            <person name="Bunk B."/>
            <person name="Jeske O."/>
            <person name="Meyerdierks A."/>
            <person name="Storesund J.E."/>
            <person name="Kallscheuer N."/>
            <person name="Luecker S."/>
            <person name="Lage O.M."/>
            <person name="Pohl T."/>
            <person name="Merkel B.J."/>
            <person name="Hornburger P."/>
            <person name="Mueller R.-W."/>
            <person name="Bruemmer F."/>
            <person name="Labrenz M."/>
            <person name="Spormann A.M."/>
            <person name="Op den Camp H."/>
            <person name="Overmann J."/>
            <person name="Amann R."/>
            <person name="Jetten M.S.M."/>
            <person name="Mascher T."/>
            <person name="Medema M.H."/>
            <person name="Devos D.P."/>
            <person name="Kaster A.-K."/>
            <person name="Ovreas L."/>
            <person name="Rohde M."/>
            <person name="Galperin M.Y."/>
            <person name="Jogler C."/>
        </authorList>
    </citation>
    <scope>NUCLEOTIDE SEQUENCE [LARGE SCALE GENOMIC DNA]</scope>
    <source>
        <strain evidence="4 5">Pan181</strain>
    </source>
</reference>
<dbReference type="InterPro" id="IPR036465">
    <property type="entry name" value="vWFA_dom_sf"/>
</dbReference>
<dbReference type="PANTHER" id="PTHR10579">
    <property type="entry name" value="CALCIUM-ACTIVATED CHLORIDE CHANNEL REGULATOR"/>
    <property type="match status" value="1"/>
</dbReference>
<dbReference type="Gene3D" id="3.40.50.410">
    <property type="entry name" value="von Willebrand factor, type A domain"/>
    <property type="match status" value="1"/>
</dbReference>
<sequence>MSDTPSNMPPDDWRDRLVDRGLAEKLGGETPPDLSDDILAAANLDTTCSLGEPIMTKATGVRRFRGWALAASLLVNAALITVLMTSKGNSPELTMAPPSPEDSSPTAAPAENEPAGEHYYPLGNVELNDPSEEASRPWSEMSELSELSEMAVPAIELPVEDSSDVIFSKSIKVQSSRFATSNPHQTSARGRDSAPATIAASPSHDLYAGVAEEMEGFDVADPPVVYPDEEVWEELSNRRERYKQVESSGQAGEAKLDDMEILPESGEHSSFSLAEAAARPTAPRRSKPQGPATFGAEVGKGLADDLSLEIPEITILPEEPLPTADYAGGDGRGEFGMDLGLQGPLAFDDEVAGETGGDRKLGLQGLTNSDNLKDGITQLAVTPHIIDSNINGDGEPLRRTYTTPMFANLGEQQQLARSTWGFQPRGDWQRWPNGDWQGRPDGEGNGPGAAGDRYERIVENPFLAAIGGDAVSTFSIDVDTASYANIRQMLLSGHQPPADAVRIEELVNYFEYGYEGPVAAGTPPSPETSEDTPVEATEESKRPAPGVDPFGPGVSSADADAAVDSSTPSPSPSPQGGGESNVAESDASSPASGRGEEHPASGSEQVAPFAAHVETAACPWRPEHRLVRIGIKGREIPESQRPVSNLVFLVDVSGSMNDPDKLPLVKHGLRKLTEKLGENDRVAIVVYASSEGLALPSTPGTEQETILAALDRLNAGGSTAGGAGIRLAYQLAEDHFIQGGTNRVILCTDGDFNVGLTNPAELERLVEQKANDTKVFLSCIGFGRGNLNDQMMEKISGIGNGNYYYADSEAEAERIFARGMTGMLVTIAKDVKIQVEFNPAKVAGYRLLGYENRMLKTQDFNDDKKDAGEIGSGHTVTCLYEVVPAGEPVAAPPIDELKYQHPAGLTNEADTGDLLTLKMRYKQPDEDVSSKLEWPISDSGHTFGQASTDFQFASAVAGFGMLLRDSQFKGLANYDAVIEIAESSLGSDPTGDRAEFVELVRAAKKLMPEPVAEQPVVEEPVADDSAEAEAAEAEESSAEVAPIVQE</sequence>
<feature type="compositionally biased region" description="Low complexity" evidence="1">
    <location>
        <begin position="551"/>
        <end position="568"/>
    </location>
</feature>
<evidence type="ECO:0000256" key="2">
    <source>
        <dbReference type="SAM" id="Phobius"/>
    </source>
</evidence>
<evidence type="ECO:0000259" key="3">
    <source>
        <dbReference type="PROSITE" id="PS50234"/>
    </source>
</evidence>
<proteinExistence type="predicted"/>
<dbReference type="Pfam" id="PF12034">
    <property type="entry name" value="YfbK_C"/>
    <property type="match status" value="1"/>
</dbReference>
<dbReference type="InterPro" id="IPR021908">
    <property type="entry name" value="YfbK_C"/>
</dbReference>